<evidence type="ECO:0000313" key="3">
    <source>
        <dbReference type="EMBL" id="ELT96814.1"/>
    </source>
</evidence>
<keyword evidence="2" id="KW-0472">Membrane</keyword>
<keyword evidence="5" id="KW-1185">Reference proteome</keyword>
<keyword evidence="2" id="KW-1133">Transmembrane helix</keyword>
<feature type="compositionally biased region" description="Basic and acidic residues" evidence="1">
    <location>
        <begin position="406"/>
        <end position="419"/>
    </location>
</feature>
<feature type="region of interest" description="Disordered" evidence="1">
    <location>
        <begin position="177"/>
        <end position="214"/>
    </location>
</feature>
<dbReference type="EMBL" id="KB308725">
    <property type="protein sequence ID" value="ELT96814.1"/>
    <property type="molecule type" value="Genomic_DNA"/>
</dbReference>
<accession>R7TT62</accession>
<feature type="region of interest" description="Disordered" evidence="1">
    <location>
        <begin position="258"/>
        <end position="285"/>
    </location>
</feature>
<sequence>MDTDGIPAQHTLRISLHGNKDNISYSGTLLIRNLSSFLPLADADVGADDVDATSGPRVEDPSGASYYVVAVVMVYGFSIVMLIASHIKRKHHKLAEDRQINKYLQEFLVVQEKSSRDSYRHLKKSIIQKLNREKSTTCKQLSKATFPIMAIALPNRNSQTEINEVLQRRKSLAQAYQSIDEENGPSRESKPSSPVHDRSLEPFEGMDPALMDTSYTEGSDFEIGVEVDDDTEETNQPNDSSSTTTISSAVYLPAVTIDGATKPPTDLLQPPKPTNMERRVSWSDERSSESLVQAVNVNRRASCRGLLPTNSLEGECHSIYSRPSSPKILRYSRKKKEENEFGKWMQRCEKRRRSIDPQFDLAAALLRKSLAYNKQKGEKQRQQQKKEKKEKNKQKSKKAASPEASRTSERDPPNNDKTRRNLTKLDTSSASSENEDSSVWLVNELKRPHNGVTREDDRGFFGLHHSMGSRSPLLKDHASPVTPESPHFGARLTPQPLLTPPPAKTRRNPFFNALHGHRSSHDAEAARHSPARGGCPSPQGSPNLRASPYTDDGDDEESLLHITCV</sequence>
<name>R7TT62_CAPTE</name>
<gene>
    <name evidence="3" type="ORF">CAPTEDRAFT_205146</name>
</gene>
<feature type="compositionally biased region" description="Basic and acidic residues" evidence="1">
    <location>
        <begin position="375"/>
        <end position="390"/>
    </location>
</feature>
<dbReference type="EMBL" id="AMQN01002240">
    <property type="status" value="NOT_ANNOTATED_CDS"/>
    <property type="molecule type" value="Genomic_DNA"/>
</dbReference>
<evidence type="ECO:0000313" key="4">
    <source>
        <dbReference type="EnsemblMetazoa" id="CapteP205146"/>
    </source>
</evidence>
<proteinExistence type="predicted"/>
<feature type="compositionally biased region" description="Basic and acidic residues" evidence="1">
    <location>
        <begin position="184"/>
        <end position="201"/>
    </location>
</feature>
<feature type="compositionally biased region" description="Basic and acidic residues" evidence="1">
    <location>
        <begin position="275"/>
        <end position="285"/>
    </location>
</feature>
<feature type="region of interest" description="Disordered" evidence="1">
    <location>
        <begin position="470"/>
        <end position="565"/>
    </location>
</feature>
<dbReference type="EnsemblMetazoa" id="CapteT205146">
    <property type="protein sequence ID" value="CapteP205146"/>
    <property type="gene ID" value="CapteG205146"/>
</dbReference>
<feature type="transmembrane region" description="Helical" evidence="2">
    <location>
        <begin position="64"/>
        <end position="84"/>
    </location>
</feature>
<reference evidence="3 5" key="2">
    <citation type="journal article" date="2013" name="Nature">
        <title>Insights into bilaterian evolution from three spiralian genomes.</title>
        <authorList>
            <person name="Simakov O."/>
            <person name="Marletaz F."/>
            <person name="Cho S.J."/>
            <person name="Edsinger-Gonzales E."/>
            <person name="Havlak P."/>
            <person name="Hellsten U."/>
            <person name="Kuo D.H."/>
            <person name="Larsson T."/>
            <person name="Lv J."/>
            <person name="Arendt D."/>
            <person name="Savage R."/>
            <person name="Osoegawa K."/>
            <person name="de Jong P."/>
            <person name="Grimwood J."/>
            <person name="Chapman J.A."/>
            <person name="Shapiro H."/>
            <person name="Aerts A."/>
            <person name="Otillar R.P."/>
            <person name="Terry A.Y."/>
            <person name="Boore J.L."/>
            <person name="Grigoriev I.V."/>
            <person name="Lindberg D.R."/>
            <person name="Seaver E.C."/>
            <person name="Weisblat D.A."/>
            <person name="Putnam N.H."/>
            <person name="Rokhsar D.S."/>
        </authorList>
    </citation>
    <scope>NUCLEOTIDE SEQUENCE</scope>
    <source>
        <strain evidence="3 5">I ESC-2004</strain>
    </source>
</reference>
<protein>
    <submittedName>
        <fullName evidence="3 4">Uncharacterized protein</fullName>
    </submittedName>
</protein>
<evidence type="ECO:0000256" key="1">
    <source>
        <dbReference type="SAM" id="MobiDB-lite"/>
    </source>
</evidence>
<dbReference type="Proteomes" id="UP000014760">
    <property type="component" value="Unassembled WGS sequence"/>
</dbReference>
<reference evidence="5" key="1">
    <citation type="submission" date="2012-12" db="EMBL/GenBank/DDBJ databases">
        <authorList>
            <person name="Hellsten U."/>
            <person name="Grimwood J."/>
            <person name="Chapman J.A."/>
            <person name="Shapiro H."/>
            <person name="Aerts A."/>
            <person name="Otillar R.P."/>
            <person name="Terry A.Y."/>
            <person name="Boore J.L."/>
            <person name="Simakov O."/>
            <person name="Marletaz F."/>
            <person name="Cho S.-J."/>
            <person name="Edsinger-Gonzales E."/>
            <person name="Havlak P."/>
            <person name="Kuo D.-H."/>
            <person name="Larsson T."/>
            <person name="Lv J."/>
            <person name="Arendt D."/>
            <person name="Savage R."/>
            <person name="Osoegawa K."/>
            <person name="de Jong P."/>
            <person name="Lindberg D.R."/>
            <person name="Seaver E.C."/>
            <person name="Weisblat D.A."/>
            <person name="Putnam N.H."/>
            <person name="Grigoriev I.V."/>
            <person name="Rokhsar D.S."/>
        </authorList>
    </citation>
    <scope>NUCLEOTIDE SEQUENCE</scope>
    <source>
        <strain evidence="5">I ESC-2004</strain>
    </source>
</reference>
<organism evidence="3">
    <name type="scientific">Capitella teleta</name>
    <name type="common">Polychaete worm</name>
    <dbReference type="NCBI Taxonomy" id="283909"/>
    <lineage>
        <taxon>Eukaryota</taxon>
        <taxon>Metazoa</taxon>
        <taxon>Spiralia</taxon>
        <taxon>Lophotrochozoa</taxon>
        <taxon>Annelida</taxon>
        <taxon>Polychaeta</taxon>
        <taxon>Sedentaria</taxon>
        <taxon>Scolecida</taxon>
        <taxon>Capitellidae</taxon>
        <taxon>Capitella</taxon>
    </lineage>
</organism>
<evidence type="ECO:0000256" key="2">
    <source>
        <dbReference type="SAM" id="Phobius"/>
    </source>
</evidence>
<dbReference type="HOGENOM" id="CLU_482552_0_0_1"/>
<reference evidence="4" key="3">
    <citation type="submission" date="2015-06" db="UniProtKB">
        <authorList>
            <consortium name="EnsemblMetazoa"/>
        </authorList>
    </citation>
    <scope>IDENTIFICATION</scope>
</reference>
<feature type="region of interest" description="Disordered" evidence="1">
    <location>
        <begin position="372"/>
        <end position="437"/>
    </location>
</feature>
<evidence type="ECO:0000313" key="5">
    <source>
        <dbReference type="Proteomes" id="UP000014760"/>
    </source>
</evidence>
<dbReference type="AlphaFoldDB" id="R7TT62"/>
<keyword evidence="2" id="KW-0812">Transmembrane</keyword>